<dbReference type="GO" id="GO:0071949">
    <property type="term" value="F:FAD binding"/>
    <property type="evidence" value="ECO:0007669"/>
    <property type="project" value="InterPro"/>
</dbReference>
<dbReference type="AlphaFoldDB" id="A0A0F2LPL4"/>
<dbReference type="Pfam" id="PF22578">
    <property type="entry name" value="GGR_cat"/>
    <property type="match status" value="1"/>
</dbReference>
<evidence type="ECO:0000256" key="1">
    <source>
        <dbReference type="ARBA" id="ARBA00022516"/>
    </source>
</evidence>
<dbReference type="NCBIfam" id="NF041080">
    <property type="entry name" value="DGGGPL_reductase"/>
    <property type="match status" value="1"/>
</dbReference>
<dbReference type="PRINTS" id="PR00420">
    <property type="entry name" value="RNGMNOXGNASE"/>
</dbReference>
<evidence type="ECO:0000259" key="9">
    <source>
        <dbReference type="Pfam" id="PF01494"/>
    </source>
</evidence>
<evidence type="ECO:0000256" key="5">
    <source>
        <dbReference type="ARBA" id="ARBA00023098"/>
    </source>
</evidence>
<proteinExistence type="predicted"/>
<keyword evidence="1" id="KW-0444">Lipid biosynthesis</keyword>
<dbReference type="PANTHER" id="PTHR42685">
    <property type="entry name" value="GERANYLGERANYL DIPHOSPHATE REDUCTASE"/>
    <property type="match status" value="1"/>
</dbReference>
<protein>
    <submittedName>
        <fullName evidence="11">Geranylgeranyl hydrogenase</fullName>
    </submittedName>
</protein>
<keyword evidence="3" id="KW-0274">FAD</keyword>
<dbReference type="PATRIC" id="fig|1326980.8.peg.2042"/>
<dbReference type="InterPro" id="IPR011777">
    <property type="entry name" value="Geranylgeranyl_Rdtase_fam"/>
</dbReference>
<keyword evidence="2" id="KW-0285">Flavoprotein</keyword>
<dbReference type="Gene3D" id="3.50.50.60">
    <property type="entry name" value="FAD/NAD(P)-binding domain"/>
    <property type="match status" value="1"/>
</dbReference>
<feature type="domain" description="Digeranylgeranylglycerophospholipid reductase catalytic" evidence="10">
    <location>
        <begin position="189"/>
        <end position="275"/>
    </location>
</feature>
<keyword evidence="7" id="KW-1208">Phospholipid metabolism</keyword>
<dbReference type="InterPro" id="IPR054906">
    <property type="entry name" value="DGGGPL_red"/>
</dbReference>
<sequence length="458" mass="51637">MKVKKERRNILNNYDVLIIGGGFAGATSAWHLAKKGLKVLLIDSKPWNRIGDKPCGDAVSKEHFDNLGMPYPEGEQLEQKIQGIKIYSPDNETVWKVDGEGFEINSPAYTQRLLREAQDRGVEVMDQTTAMKPIFEDGFVRGAVIFDRRKEQQTEVRAKVVIEATGYSMSFRSKLPQELPVTELLDDRDSDIAYREVGITKGDIEDPGYLRIFINQKASPGGYWWYFPKGKNKVNVGLGIQGGMGYPSIYTYYQKYLKDYAPDLERIVVKGGALVPTRRPISTLVWNGIIVVGDSAFTANPVHGGGKGSAMISGFCAAKAVLNAFEVGDFSAESLWETNVCYNERYGAKQASLELFRRFLQRLSDDEINYGMKKRVIREEDLLETSLKGDLQLSVVDKAMRVISALGKPSLLFKLKTVAEYMKEMKSLYKEYPRSPKELPIWKARVENTLSQFEQSVK</sequence>
<gene>
    <name evidence="11" type="ORF">TQ35_01875</name>
</gene>
<feature type="transmembrane region" description="Helical" evidence="8">
    <location>
        <begin position="12"/>
        <end position="33"/>
    </location>
</feature>
<reference evidence="11" key="1">
    <citation type="submission" date="2015-03" db="EMBL/GenBank/DDBJ databases">
        <title>Metagenome Sequencing of an Archaeal-Dominated Microbial Community from a Hot Spring at the Los Azufres Geothermal Field, Mexico.</title>
        <authorList>
            <person name="Servin-Garciduenas L.E."/>
            <person name="Martinez-Romero E."/>
        </authorList>
    </citation>
    <scope>NUCLEOTIDE SEQUENCE [LARGE SCALE GENOMIC DNA]</scope>
    <source>
        <strain evidence="11">AZ1-454</strain>
    </source>
</reference>
<keyword evidence="4" id="KW-0560">Oxidoreductase</keyword>
<dbReference type="EMBL" id="JZWS01000007">
    <property type="protein sequence ID" value="KJR79447.1"/>
    <property type="molecule type" value="Genomic_DNA"/>
</dbReference>
<evidence type="ECO:0000256" key="8">
    <source>
        <dbReference type="SAM" id="Phobius"/>
    </source>
</evidence>
<dbReference type="InterPro" id="IPR036188">
    <property type="entry name" value="FAD/NAD-bd_sf"/>
</dbReference>
<dbReference type="GO" id="GO:0016628">
    <property type="term" value="F:oxidoreductase activity, acting on the CH-CH group of donors, NAD or NADP as acceptor"/>
    <property type="evidence" value="ECO:0007669"/>
    <property type="project" value="InterPro"/>
</dbReference>
<evidence type="ECO:0000313" key="11">
    <source>
        <dbReference type="EMBL" id="KJR79447.1"/>
    </source>
</evidence>
<dbReference type="NCBIfam" id="TIGR02032">
    <property type="entry name" value="GG-red-SF"/>
    <property type="match status" value="1"/>
</dbReference>
<evidence type="ECO:0000259" key="10">
    <source>
        <dbReference type="Pfam" id="PF22578"/>
    </source>
</evidence>
<evidence type="ECO:0000256" key="2">
    <source>
        <dbReference type="ARBA" id="ARBA00022630"/>
    </source>
</evidence>
<dbReference type="SUPFAM" id="SSF51905">
    <property type="entry name" value="FAD/NAD(P)-binding domain"/>
    <property type="match status" value="1"/>
</dbReference>
<dbReference type="InterPro" id="IPR054715">
    <property type="entry name" value="GGR_cat"/>
</dbReference>
<dbReference type="InterPro" id="IPR050407">
    <property type="entry name" value="Geranylgeranyl_reductase"/>
</dbReference>
<name>A0A0F2LPL4_9CREN</name>
<dbReference type="GO" id="GO:0008654">
    <property type="term" value="P:phospholipid biosynthetic process"/>
    <property type="evidence" value="ECO:0007669"/>
    <property type="project" value="UniProtKB-KW"/>
</dbReference>
<keyword evidence="6" id="KW-0594">Phospholipid biosynthesis</keyword>
<keyword evidence="8" id="KW-0812">Transmembrane</keyword>
<dbReference type="PANTHER" id="PTHR42685:SF18">
    <property type="entry name" value="DIGERANYLGERANYLGLYCEROPHOSPHOLIPID REDUCTASE"/>
    <property type="match status" value="1"/>
</dbReference>
<evidence type="ECO:0000256" key="3">
    <source>
        <dbReference type="ARBA" id="ARBA00022827"/>
    </source>
</evidence>
<accession>A0A0F2LPL4</accession>
<feature type="domain" description="FAD-binding" evidence="9">
    <location>
        <begin position="14"/>
        <end position="183"/>
    </location>
</feature>
<keyword evidence="8" id="KW-1133">Transmembrane helix</keyword>
<organism evidence="11">
    <name type="scientific">Candidatus Aramenus sulfurataquae</name>
    <dbReference type="NCBI Taxonomy" id="1326980"/>
    <lineage>
        <taxon>Archaea</taxon>
        <taxon>Thermoproteota</taxon>
        <taxon>Thermoprotei</taxon>
        <taxon>Sulfolobales</taxon>
        <taxon>Sulfolobaceae</taxon>
        <taxon>Candidatus Aramenus</taxon>
    </lineage>
</organism>
<evidence type="ECO:0000256" key="7">
    <source>
        <dbReference type="ARBA" id="ARBA00023264"/>
    </source>
</evidence>
<dbReference type="InterPro" id="IPR002938">
    <property type="entry name" value="FAD-bd"/>
</dbReference>
<keyword evidence="5" id="KW-0443">Lipid metabolism</keyword>
<comment type="caution">
    <text evidence="11">The sequence shown here is derived from an EMBL/GenBank/DDBJ whole genome shotgun (WGS) entry which is preliminary data.</text>
</comment>
<evidence type="ECO:0000256" key="4">
    <source>
        <dbReference type="ARBA" id="ARBA00023002"/>
    </source>
</evidence>
<dbReference type="Pfam" id="PF01494">
    <property type="entry name" value="FAD_binding_3"/>
    <property type="match status" value="1"/>
</dbReference>
<keyword evidence="8" id="KW-0472">Membrane</keyword>
<evidence type="ECO:0000256" key="6">
    <source>
        <dbReference type="ARBA" id="ARBA00023209"/>
    </source>
</evidence>